<gene>
    <name evidence="9" type="ORF">SAMN05216297_103374</name>
</gene>
<keyword evidence="10" id="KW-1185">Reference proteome</keyword>
<evidence type="ECO:0000256" key="1">
    <source>
        <dbReference type="ARBA" id="ARBA00004442"/>
    </source>
</evidence>
<evidence type="ECO:0000256" key="2">
    <source>
        <dbReference type="ARBA" id="ARBA00006275"/>
    </source>
</evidence>
<dbReference type="PROSITE" id="PS51257">
    <property type="entry name" value="PROKAR_LIPOPROTEIN"/>
    <property type="match status" value="1"/>
</dbReference>
<evidence type="ECO:0000313" key="10">
    <source>
        <dbReference type="Proteomes" id="UP000199672"/>
    </source>
</evidence>
<evidence type="ECO:0000259" key="7">
    <source>
        <dbReference type="Pfam" id="PF07980"/>
    </source>
</evidence>
<feature type="chain" id="PRO_5011469570" evidence="6">
    <location>
        <begin position="25"/>
        <end position="520"/>
    </location>
</feature>
<comment type="subcellular location">
    <subcellularLocation>
        <location evidence="1">Cell outer membrane</location>
    </subcellularLocation>
</comment>
<dbReference type="AlphaFoldDB" id="A0A1I1NNB4"/>
<dbReference type="RefSeq" id="WP_091492124.1">
    <property type="nucleotide sequence ID" value="NZ_FOMH01000003.1"/>
</dbReference>
<dbReference type="EMBL" id="FOMH01000003">
    <property type="protein sequence ID" value="SFC99129.1"/>
    <property type="molecule type" value="Genomic_DNA"/>
</dbReference>
<evidence type="ECO:0000313" key="9">
    <source>
        <dbReference type="EMBL" id="SFC99129.1"/>
    </source>
</evidence>
<dbReference type="OrthoDB" id="5694214at2"/>
<comment type="similarity">
    <text evidence="2">Belongs to the SusD family.</text>
</comment>
<keyword evidence="5" id="KW-0998">Cell outer membrane</keyword>
<evidence type="ECO:0000259" key="8">
    <source>
        <dbReference type="Pfam" id="PF14322"/>
    </source>
</evidence>
<organism evidence="9 10">
    <name type="scientific">Flavobacterium phragmitis</name>
    <dbReference type="NCBI Taxonomy" id="739143"/>
    <lineage>
        <taxon>Bacteria</taxon>
        <taxon>Pseudomonadati</taxon>
        <taxon>Bacteroidota</taxon>
        <taxon>Flavobacteriia</taxon>
        <taxon>Flavobacteriales</taxon>
        <taxon>Flavobacteriaceae</taxon>
        <taxon>Flavobacterium</taxon>
    </lineage>
</organism>
<feature type="signal peptide" evidence="6">
    <location>
        <begin position="1"/>
        <end position="24"/>
    </location>
</feature>
<sequence>MKKYINIKTLVLFLTLGLATTSCSEDFLDRPSEDSYSSDQFYNTDEQVARTTYGMYGAMWAPYYTKNFYALSELSSGNCLAYADGPELIQFKLTSDSPILLDPWRACFAIVAQSNNLINNIEKNATANVSRAVIKNTIAEAHFFRAIAYFYLVRLYGPVPIIEDNLALAKDPLVNTNRIEDVYTFIENDLKFAAANLKARMRSRTPGGENIFVTQGSAEAFLAKVYLYEKKYADSKVMAEKVINSGEFGLLPNFADLFLTSKNNNEESIYSWQWSGAINTYGGGNFSNIQYGLDILNDNASYGATYVPSNDVQDAFEIGDLRRKESFMIYGDSYPNMKGDGVVGFVMDKTKYPDVLANTGAAVKKYVVGQVTSETGPADSWGGMNNCNYIMRYADLLLIHAEAIMAGADETTNAAAKESFNKVRFRAGLGTLGANVPLTKVALFHERRVEFAFEGEFWFDLGRLPRQEAINIISQQDRGFDSQGVMHYTPTPTDFIYPKPDIEVRKNPKLKEAPVPYAFK</sequence>
<keyword evidence="3 6" id="KW-0732">Signal</keyword>
<evidence type="ECO:0000256" key="5">
    <source>
        <dbReference type="ARBA" id="ARBA00023237"/>
    </source>
</evidence>
<dbReference type="Pfam" id="PF07980">
    <property type="entry name" value="SusD_RagB"/>
    <property type="match status" value="1"/>
</dbReference>
<dbReference type="Pfam" id="PF14322">
    <property type="entry name" value="SusD-like_3"/>
    <property type="match status" value="1"/>
</dbReference>
<dbReference type="SUPFAM" id="SSF48452">
    <property type="entry name" value="TPR-like"/>
    <property type="match status" value="1"/>
</dbReference>
<evidence type="ECO:0000256" key="6">
    <source>
        <dbReference type="SAM" id="SignalP"/>
    </source>
</evidence>
<name>A0A1I1NNB4_9FLAO</name>
<keyword evidence="4" id="KW-0472">Membrane</keyword>
<dbReference type="Proteomes" id="UP000199672">
    <property type="component" value="Unassembled WGS sequence"/>
</dbReference>
<evidence type="ECO:0000256" key="3">
    <source>
        <dbReference type="ARBA" id="ARBA00022729"/>
    </source>
</evidence>
<feature type="domain" description="SusD-like N-terminal" evidence="8">
    <location>
        <begin position="26"/>
        <end position="227"/>
    </location>
</feature>
<dbReference type="InterPro" id="IPR012944">
    <property type="entry name" value="SusD_RagB_dom"/>
</dbReference>
<proteinExistence type="inferred from homology"/>
<evidence type="ECO:0000256" key="4">
    <source>
        <dbReference type="ARBA" id="ARBA00023136"/>
    </source>
</evidence>
<protein>
    <submittedName>
        <fullName evidence="9">Starch-binding associating with outer membrane</fullName>
    </submittedName>
</protein>
<accession>A0A1I1NNB4</accession>
<feature type="domain" description="RagB/SusD" evidence="7">
    <location>
        <begin position="255"/>
        <end position="514"/>
    </location>
</feature>
<dbReference type="Gene3D" id="1.25.40.390">
    <property type="match status" value="1"/>
</dbReference>
<dbReference type="InterPro" id="IPR033985">
    <property type="entry name" value="SusD-like_N"/>
</dbReference>
<dbReference type="InterPro" id="IPR011990">
    <property type="entry name" value="TPR-like_helical_dom_sf"/>
</dbReference>
<reference evidence="10" key="1">
    <citation type="submission" date="2016-10" db="EMBL/GenBank/DDBJ databases">
        <authorList>
            <person name="Varghese N."/>
            <person name="Submissions S."/>
        </authorList>
    </citation>
    <scope>NUCLEOTIDE SEQUENCE [LARGE SCALE GENOMIC DNA]</scope>
    <source>
        <strain evidence="10">CGMCC 1.10370</strain>
    </source>
</reference>
<dbReference type="GO" id="GO:0009279">
    <property type="term" value="C:cell outer membrane"/>
    <property type="evidence" value="ECO:0007669"/>
    <property type="project" value="UniProtKB-SubCell"/>
</dbReference>
<dbReference type="STRING" id="739143.SAMN05216297_103374"/>